<dbReference type="GO" id="GO:0050661">
    <property type="term" value="F:NADP binding"/>
    <property type="evidence" value="ECO:0007669"/>
    <property type="project" value="InterPro"/>
</dbReference>
<evidence type="ECO:0000313" key="10">
    <source>
        <dbReference type="EMBL" id="CAK1237510.1"/>
    </source>
</evidence>
<evidence type="ECO:0000256" key="2">
    <source>
        <dbReference type="ARBA" id="ARBA00009539"/>
    </source>
</evidence>
<evidence type="ECO:0000256" key="3">
    <source>
        <dbReference type="ARBA" id="ARBA00012856"/>
    </source>
</evidence>
<evidence type="ECO:0000313" key="11">
    <source>
        <dbReference type="EMBL" id="GAP03896.1"/>
    </source>
</evidence>
<comment type="pathway">
    <text evidence="1 7">Cofactor biosynthesis; tetrahydrofolate biosynthesis; 5,6,7,8-tetrahydrofolate from 7,8-dihydrofolate: step 1/1.</text>
</comment>
<dbReference type="GO" id="GO:0046655">
    <property type="term" value="P:folic acid metabolic process"/>
    <property type="evidence" value="ECO:0007669"/>
    <property type="project" value="TreeGrafter"/>
</dbReference>
<keyword evidence="5 7" id="KW-0521">NADP</keyword>
<dbReference type="PANTHER" id="PTHR48069">
    <property type="entry name" value="DIHYDROFOLATE REDUCTASE"/>
    <property type="match status" value="1"/>
</dbReference>
<protein>
    <recommendedName>
        <fullName evidence="3 7">Dihydrofolate reductase</fullName>
        <ecNumber evidence="3 7">1.5.1.3</ecNumber>
    </recommendedName>
</protein>
<dbReference type="GO" id="GO:0046452">
    <property type="term" value="P:dihydrofolate metabolic process"/>
    <property type="evidence" value="ECO:0007669"/>
    <property type="project" value="TreeGrafter"/>
</dbReference>
<dbReference type="PROSITE" id="PS00075">
    <property type="entry name" value="DHFR_1"/>
    <property type="match status" value="1"/>
</dbReference>
<comment type="catalytic activity">
    <reaction evidence="7">
        <text>(6S)-5,6,7,8-tetrahydrofolate + NADP(+) = 7,8-dihydrofolate + NADPH + H(+)</text>
        <dbReference type="Rhea" id="RHEA:15009"/>
        <dbReference type="ChEBI" id="CHEBI:15378"/>
        <dbReference type="ChEBI" id="CHEBI:57451"/>
        <dbReference type="ChEBI" id="CHEBI:57453"/>
        <dbReference type="ChEBI" id="CHEBI:57783"/>
        <dbReference type="ChEBI" id="CHEBI:58349"/>
        <dbReference type="EC" id="1.5.1.3"/>
    </reaction>
</comment>
<dbReference type="EMBL" id="CAUZLT010000002">
    <property type="protein sequence ID" value="CAK1237510.1"/>
    <property type="molecule type" value="Genomic_DNA"/>
</dbReference>
<evidence type="ECO:0000259" key="9">
    <source>
        <dbReference type="PROSITE" id="PS51330"/>
    </source>
</evidence>
<reference evidence="10 12" key="2">
    <citation type="submission" date="2023-10" db="EMBL/GenBank/DDBJ databases">
        <authorList>
            <person name="Botero Cardona J."/>
        </authorList>
    </citation>
    <scope>NUCLEOTIDE SEQUENCE [LARGE SCALE GENOMIC DNA]</scope>
    <source>
        <strain evidence="10 12">R-53137</strain>
    </source>
</reference>
<evidence type="ECO:0000256" key="5">
    <source>
        <dbReference type="ARBA" id="ARBA00022857"/>
    </source>
</evidence>
<dbReference type="GO" id="GO:0004146">
    <property type="term" value="F:dihydrofolate reductase activity"/>
    <property type="evidence" value="ECO:0007669"/>
    <property type="project" value="UniProtKB-EC"/>
</dbReference>
<evidence type="ECO:0000256" key="1">
    <source>
        <dbReference type="ARBA" id="ARBA00004903"/>
    </source>
</evidence>
<reference evidence="11" key="1">
    <citation type="journal article" date="2015" name="BMC Genomics">
        <title>Comparative genomics of Fructobacillus spp. and Leuconostoc spp. reveals niche-specific evolution of Fructobacillus spp.</title>
        <authorList>
            <person name="Endo A."/>
            <person name="Tanizawa Y."/>
            <person name="Tanaka N."/>
            <person name="Maeno S."/>
            <person name="Kumar H."/>
            <person name="Shiwa Y."/>
            <person name="Okada S."/>
            <person name="Yoshikawa H."/>
            <person name="Dicks L."/>
            <person name="Nakagawa J."/>
            <person name="Arita M."/>
        </authorList>
    </citation>
    <scope>NUCLEOTIDE SEQUENCE [LARGE SCALE GENOMIC DNA]</scope>
    <source>
        <strain evidence="11">F214-1</strain>
    </source>
</reference>
<dbReference type="AlphaFoldDB" id="A0A3F3GZL6"/>
<dbReference type="UniPathway" id="UPA00077">
    <property type="reaction ID" value="UER00158"/>
</dbReference>
<sequence length="165" mass="18095">MATVKMVWAEDDRHAIGKDGDLPWSIPSDLKHFKKETVGSTMVMGRATWAAIGRPLPKRKTVVLTRQVDFDPGFEEVAVVHSLADLQALIDDEISQGHVVTVAGGAQVFTALMPMATDLIVTKVAGDFDGDTFVDPVDLTQFTLTAQQEAVDGDYQLTFLTYKRK</sequence>
<dbReference type="STRING" id="709323.GCA_001047135_00440"/>
<dbReference type="Proteomes" id="UP000064514">
    <property type="component" value="Unassembled WGS sequence"/>
</dbReference>
<evidence type="ECO:0000256" key="7">
    <source>
        <dbReference type="PIRNR" id="PIRNR000194"/>
    </source>
</evidence>
<dbReference type="Proteomes" id="UP001314262">
    <property type="component" value="Unassembled WGS sequence"/>
</dbReference>
<dbReference type="Gene3D" id="3.40.430.10">
    <property type="entry name" value="Dihydrofolate Reductase, subunit A"/>
    <property type="match status" value="1"/>
</dbReference>
<dbReference type="EC" id="1.5.1.3" evidence="3 7"/>
<dbReference type="PANTHER" id="PTHR48069:SF3">
    <property type="entry name" value="DIHYDROFOLATE REDUCTASE"/>
    <property type="match status" value="1"/>
</dbReference>
<dbReference type="PIRSF" id="PIRSF000194">
    <property type="entry name" value="DHFR"/>
    <property type="match status" value="1"/>
</dbReference>
<dbReference type="GO" id="GO:0006730">
    <property type="term" value="P:one-carbon metabolic process"/>
    <property type="evidence" value="ECO:0007669"/>
    <property type="project" value="UniProtKB-KW"/>
</dbReference>
<comment type="similarity">
    <text evidence="2 7 8">Belongs to the dihydrofolate reductase family.</text>
</comment>
<dbReference type="PRINTS" id="PR00070">
    <property type="entry name" value="DHFR"/>
</dbReference>
<name>A0A3F3GZL6_9LACO</name>
<dbReference type="PROSITE" id="PS51330">
    <property type="entry name" value="DHFR_2"/>
    <property type="match status" value="1"/>
</dbReference>
<dbReference type="InterPro" id="IPR001796">
    <property type="entry name" value="DHFR_dom"/>
</dbReference>
<organism evidence="11">
    <name type="scientific">Fructobacillus tropaeoli</name>
    <dbReference type="NCBI Taxonomy" id="709323"/>
    <lineage>
        <taxon>Bacteria</taxon>
        <taxon>Bacillati</taxon>
        <taxon>Bacillota</taxon>
        <taxon>Bacilli</taxon>
        <taxon>Lactobacillales</taxon>
        <taxon>Lactobacillaceae</taxon>
        <taxon>Fructobacillus</taxon>
    </lineage>
</organism>
<feature type="domain" description="DHFR" evidence="9">
    <location>
        <begin position="3"/>
        <end position="164"/>
    </location>
</feature>
<dbReference type="RefSeq" id="WP_059393382.1">
    <property type="nucleotide sequence ID" value="NZ_BOJU01000001.1"/>
</dbReference>
<evidence type="ECO:0000256" key="8">
    <source>
        <dbReference type="RuleBase" id="RU004474"/>
    </source>
</evidence>
<evidence type="ECO:0000256" key="4">
    <source>
        <dbReference type="ARBA" id="ARBA00022563"/>
    </source>
</evidence>
<dbReference type="GO" id="GO:0005829">
    <property type="term" value="C:cytosol"/>
    <property type="evidence" value="ECO:0007669"/>
    <property type="project" value="TreeGrafter"/>
</dbReference>
<accession>A0A3F3GZL6</accession>
<dbReference type="EMBL" id="DF968079">
    <property type="protein sequence ID" value="GAP03896.1"/>
    <property type="molecule type" value="Genomic_DNA"/>
</dbReference>
<evidence type="ECO:0000313" key="12">
    <source>
        <dbReference type="Proteomes" id="UP001314262"/>
    </source>
</evidence>
<dbReference type="Pfam" id="PF00186">
    <property type="entry name" value="DHFR_1"/>
    <property type="match status" value="1"/>
</dbReference>
<keyword evidence="6 7" id="KW-0560">Oxidoreductase</keyword>
<dbReference type="InterPro" id="IPR017925">
    <property type="entry name" value="DHFR_CS"/>
</dbReference>
<keyword evidence="12" id="KW-1185">Reference proteome</keyword>
<dbReference type="GO" id="GO:0046654">
    <property type="term" value="P:tetrahydrofolate biosynthetic process"/>
    <property type="evidence" value="ECO:0007669"/>
    <property type="project" value="UniProtKB-UniPathway"/>
</dbReference>
<dbReference type="CDD" id="cd00209">
    <property type="entry name" value="DHFR"/>
    <property type="match status" value="1"/>
</dbReference>
<evidence type="ECO:0000256" key="6">
    <source>
        <dbReference type="ARBA" id="ARBA00023002"/>
    </source>
</evidence>
<dbReference type="SUPFAM" id="SSF53597">
    <property type="entry name" value="Dihydrofolate reductase-like"/>
    <property type="match status" value="1"/>
</dbReference>
<comment type="function">
    <text evidence="7">Key enzyme in folate metabolism. Catalyzes an essential reaction for de novo glycine and purine synthesis, and for DNA precursor synthesis.</text>
</comment>
<proteinExistence type="inferred from homology"/>
<keyword evidence="4 7" id="KW-0554">One-carbon metabolism</keyword>
<dbReference type="InterPro" id="IPR012259">
    <property type="entry name" value="DHFR"/>
</dbReference>
<gene>
    <name evidence="11" type="primary">folA</name>
    <name evidence="11" type="ORF">FTRO_0020630</name>
    <name evidence="10" type="ORF">R53137_KAKDMLNK_00651</name>
</gene>
<dbReference type="InterPro" id="IPR024072">
    <property type="entry name" value="DHFR-like_dom_sf"/>
</dbReference>